<dbReference type="EMBL" id="BOOC01000034">
    <property type="protein sequence ID" value="GIH42971.1"/>
    <property type="molecule type" value="Genomic_DNA"/>
</dbReference>
<organism evidence="2 3">
    <name type="scientific">Microbispora corallina</name>
    <dbReference type="NCBI Taxonomy" id="83302"/>
    <lineage>
        <taxon>Bacteria</taxon>
        <taxon>Bacillati</taxon>
        <taxon>Actinomycetota</taxon>
        <taxon>Actinomycetes</taxon>
        <taxon>Streptosporangiales</taxon>
        <taxon>Streptosporangiaceae</taxon>
        <taxon>Microbispora</taxon>
    </lineage>
</organism>
<sequence length="131" mass="13545">MSRGRIALPIEMLGLRVAGYSARTWLVADLVTGPLMVLLVILAALLCRVFRLGTRAVAAIAVLLGLVDIAAALPGLLYVPTPADLSAGSQPDFSLGPFDMLTLGGWTPIAYGLAYLSCAGALLLAARRGPA</sequence>
<reference evidence="2 3" key="1">
    <citation type="submission" date="2021-01" db="EMBL/GenBank/DDBJ databases">
        <title>Whole genome shotgun sequence of Microbispora corallina NBRC 16416.</title>
        <authorList>
            <person name="Komaki H."/>
            <person name="Tamura T."/>
        </authorList>
    </citation>
    <scope>NUCLEOTIDE SEQUENCE [LARGE SCALE GENOMIC DNA]</scope>
    <source>
        <strain evidence="2 3">NBRC 16416</strain>
    </source>
</reference>
<evidence type="ECO:0000256" key="1">
    <source>
        <dbReference type="SAM" id="Phobius"/>
    </source>
</evidence>
<feature type="transmembrane region" description="Helical" evidence="1">
    <location>
        <begin position="58"/>
        <end position="80"/>
    </location>
</feature>
<keyword evidence="3" id="KW-1185">Reference proteome</keyword>
<feature type="transmembrane region" description="Helical" evidence="1">
    <location>
        <begin position="25"/>
        <end position="46"/>
    </location>
</feature>
<evidence type="ECO:0000313" key="2">
    <source>
        <dbReference type="EMBL" id="GIH42971.1"/>
    </source>
</evidence>
<comment type="caution">
    <text evidence="2">The sequence shown here is derived from an EMBL/GenBank/DDBJ whole genome shotgun (WGS) entry which is preliminary data.</text>
</comment>
<feature type="transmembrane region" description="Helical" evidence="1">
    <location>
        <begin position="100"/>
        <end position="126"/>
    </location>
</feature>
<accession>A0ABQ4G7C3</accession>
<name>A0ABQ4G7C3_9ACTN</name>
<dbReference type="Proteomes" id="UP000603904">
    <property type="component" value="Unassembled WGS sequence"/>
</dbReference>
<evidence type="ECO:0000313" key="3">
    <source>
        <dbReference type="Proteomes" id="UP000603904"/>
    </source>
</evidence>
<keyword evidence="1" id="KW-1133">Transmembrane helix</keyword>
<keyword evidence="1" id="KW-0472">Membrane</keyword>
<proteinExistence type="predicted"/>
<gene>
    <name evidence="2" type="ORF">Mco01_59710</name>
</gene>
<keyword evidence="1" id="KW-0812">Transmembrane</keyword>
<protein>
    <submittedName>
        <fullName evidence="2">Uncharacterized protein</fullName>
    </submittedName>
</protein>